<feature type="chain" id="PRO_5013324407" evidence="2">
    <location>
        <begin position="32"/>
        <end position="162"/>
    </location>
</feature>
<feature type="transmembrane region" description="Helical" evidence="1">
    <location>
        <begin position="137"/>
        <end position="156"/>
    </location>
</feature>
<sequence length="162" mass="17411">MTMRVAVFTKVFSLFLLCACLVMVNARLASAHALRAAEIPQGQAVVMQFAYSTGEVPAYANVEVYGPADAGMEFQNGRTDAQGRFAFVPNAPGQWRVIMADNMGHRVVHETTVAENGGAAPTADAAADAWGRFATPLRALLGVSLLLNLGTMSVLWRQRRKA</sequence>
<accession>A0A212L5C9</accession>
<organism evidence="3">
    <name type="scientific">uncultured Desulfovibrio sp</name>
    <dbReference type="NCBI Taxonomy" id="167968"/>
    <lineage>
        <taxon>Bacteria</taxon>
        <taxon>Pseudomonadati</taxon>
        <taxon>Thermodesulfobacteriota</taxon>
        <taxon>Desulfovibrionia</taxon>
        <taxon>Desulfovibrionales</taxon>
        <taxon>Desulfovibrionaceae</taxon>
        <taxon>Desulfovibrio</taxon>
        <taxon>environmental samples</taxon>
    </lineage>
</organism>
<gene>
    <name evidence="3" type="ORF">KL86DES1_20771</name>
</gene>
<name>A0A212L5C9_9BACT</name>
<keyword evidence="1" id="KW-0812">Transmembrane</keyword>
<keyword evidence="1" id="KW-1133">Transmembrane helix</keyword>
<keyword evidence="2" id="KW-0732">Signal</keyword>
<dbReference type="AlphaFoldDB" id="A0A212L5C9"/>
<reference evidence="3" key="1">
    <citation type="submission" date="2016-08" db="EMBL/GenBank/DDBJ databases">
        <authorList>
            <person name="Seilhamer J.J."/>
        </authorList>
    </citation>
    <scope>NUCLEOTIDE SEQUENCE</scope>
    <source>
        <strain evidence="3">86-1</strain>
    </source>
</reference>
<dbReference type="EMBL" id="FMJC01000002">
    <property type="protein sequence ID" value="SCM72677.1"/>
    <property type="molecule type" value="Genomic_DNA"/>
</dbReference>
<proteinExistence type="predicted"/>
<keyword evidence="1" id="KW-0472">Membrane</keyword>
<evidence type="ECO:0000313" key="3">
    <source>
        <dbReference type="EMBL" id="SCM72677.1"/>
    </source>
</evidence>
<protein>
    <submittedName>
        <fullName evidence="3">Uncharacterized protein</fullName>
    </submittedName>
</protein>
<feature type="signal peptide" evidence="2">
    <location>
        <begin position="1"/>
        <end position="31"/>
    </location>
</feature>
<evidence type="ECO:0000256" key="2">
    <source>
        <dbReference type="SAM" id="SignalP"/>
    </source>
</evidence>
<evidence type="ECO:0000256" key="1">
    <source>
        <dbReference type="SAM" id="Phobius"/>
    </source>
</evidence>